<protein>
    <submittedName>
        <fullName evidence="1">Uncharacterized protein</fullName>
    </submittedName>
</protein>
<reference evidence="1 2" key="1">
    <citation type="submission" date="2020-08" db="EMBL/GenBank/DDBJ databases">
        <title>Genomic Encyclopedia of Type Strains, Phase IV (KMG-IV): sequencing the most valuable type-strain genomes for metagenomic binning, comparative biology and taxonomic classification.</title>
        <authorList>
            <person name="Goeker M."/>
        </authorList>
    </citation>
    <scope>NUCLEOTIDE SEQUENCE [LARGE SCALE GENOMIC DNA]</scope>
    <source>
        <strain evidence="1 2">DSM 27939</strain>
    </source>
</reference>
<organism evidence="1 2">
    <name type="scientific">Deinococcus humi</name>
    <dbReference type="NCBI Taxonomy" id="662880"/>
    <lineage>
        <taxon>Bacteria</taxon>
        <taxon>Thermotogati</taxon>
        <taxon>Deinococcota</taxon>
        <taxon>Deinococci</taxon>
        <taxon>Deinococcales</taxon>
        <taxon>Deinococcaceae</taxon>
        <taxon>Deinococcus</taxon>
    </lineage>
</organism>
<gene>
    <name evidence="1" type="ORF">HNQ08_002812</name>
</gene>
<evidence type="ECO:0000313" key="1">
    <source>
        <dbReference type="EMBL" id="MBB5363706.1"/>
    </source>
</evidence>
<comment type="caution">
    <text evidence="1">The sequence shown here is derived from an EMBL/GenBank/DDBJ whole genome shotgun (WGS) entry which is preliminary data.</text>
</comment>
<keyword evidence="2" id="KW-1185">Reference proteome</keyword>
<dbReference type="AlphaFoldDB" id="A0A7W8NEU6"/>
<name>A0A7W8NEU6_9DEIO</name>
<proteinExistence type="predicted"/>
<accession>A0A7W8NEU6</accession>
<dbReference type="EMBL" id="JACHFL010000006">
    <property type="protein sequence ID" value="MBB5363706.1"/>
    <property type="molecule type" value="Genomic_DNA"/>
</dbReference>
<evidence type="ECO:0000313" key="2">
    <source>
        <dbReference type="Proteomes" id="UP000552709"/>
    </source>
</evidence>
<dbReference type="Proteomes" id="UP000552709">
    <property type="component" value="Unassembled WGS sequence"/>
</dbReference>
<sequence length="39" mass="4507">MTPLQKCFQPTHMSVRPLTRGIHVDRAFIIRQDSVDQLA</sequence>